<evidence type="ECO:0000313" key="2">
    <source>
        <dbReference type="Proteomes" id="UP001165960"/>
    </source>
</evidence>
<sequence>MLTYRSQSMKFLSAFALVAAVNAASKPMSDSFNPTQLVRNSTTPVYLTLPDVCKHDGTFMFSMWLNNTITMGYLYPVKLDKFKPFAQPVSTDKAAKEYEELTNLETDTKKISVTRFVGLKYVGSVFAHQDLIIPFQFTTVNNKGNISFTFASRCEHETKDDILYPFNGNLSTPKLEANSQQVSTSLVLLFTSLAFFMA</sequence>
<protein>
    <submittedName>
        <fullName evidence="1">Uncharacterized protein</fullName>
    </submittedName>
</protein>
<name>A0ACC2TG90_9FUNG</name>
<comment type="caution">
    <text evidence="1">The sequence shown here is derived from an EMBL/GenBank/DDBJ whole genome shotgun (WGS) entry which is preliminary data.</text>
</comment>
<dbReference type="Proteomes" id="UP001165960">
    <property type="component" value="Unassembled WGS sequence"/>
</dbReference>
<keyword evidence="2" id="KW-1185">Reference proteome</keyword>
<proteinExistence type="predicted"/>
<gene>
    <name evidence="1" type="ORF">DSO57_1013502</name>
</gene>
<organism evidence="1 2">
    <name type="scientific">Entomophthora muscae</name>
    <dbReference type="NCBI Taxonomy" id="34485"/>
    <lineage>
        <taxon>Eukaryota</taxon>
        <taxon>Fungi</taxon>
        <taxon>Fungi incertae sedis</taxon>
        <taxon>Zoopagomycota</taxon>
        <taxon>Entomophthoromycotina</taxon>
        <taxon>Entomophthoromycetes</taxon>
        <taxon>Entomophthorales</taxon>
        <taxon>Entomophthoraceae</taxon>
        <taxon>Entomophthora</taxon>
    </lineage>
</organism>
<accession>A0ACC2TG90</accession>
<reference evidence="1" key="1">
    <citation type="submission" date="2022-04" db="EMBL/GenBank/DDBJ databases">
        <title>Genome of the entomopathogenic fungus Entomophthora muscae.</title>
        <authorList>
            <person name="Elya C."/>
            <person name="Lovett B.R."/>
            <person name="Lee E."/>
            <person name="Macias A.M."/>
            <person name="Hajek A.E."/>
            <person name="De Bivort B.L."/>
            <person name="Kasson M.T."/>
            <person name="De Fine Licht H.H."/>
            <person name="Stajich J.E."/>
        </authorList>
    </citation>
    <scope>NUCLEOTIDE SEQUENCE</scope>
    <source>
        <strain evidence="1">Berkeley</strain>
    </source>
</reference>
<dbReference type="EMBL" id="QTSX02002890">
    <property type="protein sequence ID" value="KAJ9073684.1"/>
    <property type="molecule type" value="Genomic_DNA"/>
</dbReference>
<evidence type="ECO:0000313" key="1">
    <source>
        <dbReference type="EMBL" id="KAJ9073684.1"/>
    </source>
</evidence>